<keyword evidence="4" id="KW-1185">Reference proteome</keyword>
<evidence type="ECO:0000313" key="5">
    <source>
        <dbReference type="Proteomes" id="UP000663852"/>
    </source>
</evidence>
<feature type="chain" id="PRO_5036411358" evidence="1">
    <location>
        <begin position="21"/>
        <end position="269"/>
    </location>
</feature>
<comment type="caution">
    <text evidence="3">The sequence shown here is derived from an EMBL/GenBank/DDBJ whole genome shotgun (WGS) entry which is preliminary data.</text>
</comment>
<evidence type="ECO:0000313" key="3">
    <source>
        <dbReference type="EMBL" id="CAF1276251.1"/>
    </source>
</evidence>
<reference evidence="3" key="1">
    <citation type="submission" date="2021-02" db="EMBL/GenBank/DDBJ databases">
        <authorList>
            <person name="Nowell W R."/>
        </authorList>
    </citation>
    <scope>NUCLEOTIDE SEQUENCE</scope>
</reference>
<organism evidence="3 5">
    <name type="scientific">Adineta ricciae</name>
    <name type="common">Rotifer</name>
    <dbReference type="NCBI Taxonomy" id="249248"/>
    <lineage>
        <taxon>Eukaryota</taxon>
        <taxon>Metazoa</taxon>
        <taxon>Spiralia</taxon>
        <taxon>Gnathifera</taxon>
        <taxon>Rotifera</taxon>
        <taxon>Eurotatoria</taxon>
        <taxon>Bdelloidea</taxon>
        <taxon>Adinetida</taxon>
        <taxon>Adinetidae</taxon>
        <taxon>Adineta</taxon>
    </lineage>
</organism>
<dbReference type="EMBL" id="CAJNOJ010000197">
    <property type="protein sequence ID" value="CAF1276251.1"/>
    <property type="molecule type" value="Genomic_DNA"/>
</dbReference>
<feature type="signal peptide" evidence="1">
    <location>
        <begin position="1"/>
        <end position="20"/>
    </location>
</feature>
<name>A0A815BZJ6_ADIRI</name>
<evidence type="ECO:0000313" key="2">
    <source>
        <dbReference type="EMBL" id="CAF1048043.1"/>
    </source>
</evidence>
<evidence type="ECO:0000256" key="1">
    <source>
        <dbReference type="SAM" id="SignalP"/>
    </source>
</evidence>
<dbReference type="Proteomes" id="UP000663828">
    <property type="component" value="Unassembled WGS sequence"/>
</dbReference>
<keyword evidence="1" id="KW-0732">Signal</keyword>
<dbReference type="AlphaFoldDB" id="A0A815BZJ6"/>
<proteinExistence type="predicted"/>
<gene>
    <name evidence="3" type="ORF">EDS130_LOCUS29291</name>
    <name evidence="2" type="ORF">XAT740_LOCUS15618</name>
</gene>
<dbReference type="Proteomes" id="UP000663852">
    <property type="component" value="Unassembled WGS sequence"/>
</dbReference>
<sequence length="269" mass="30814">MMFYITSILLFLLSFWSCEALQCTTNCSYSYNSSTSFIYPETCNQIVSAGKCKANLAFQFDIQDYFFSLTSSSTSTVFASNNQRRGLLQIDGESRKVWFSHYVDIECNDKDDCARDLAIKISNELSQRKYDFSKLVNQLEQYMIGPMQIRRLNCYDSNEKEQLCAELPTRGSCVLENQIKSNKITRSCRISSGKPEISIRMHQDSTTATFELVCHRDLCNTKGTLNAVKEILLRNNITQTPDGRLTGSTFQISFFLLLSMIFITFCHQL</sequence>
<dbReference type="OrthoDB" id="10061594at2759"/>
<accession>A0A815BZJ6</accession>
<protein>
    <submittedName>
        <fullName evidence="3">Uncharacterized protein</fullName>
    </submittedName>
</protein>
<dbReference type="EMBL" id="CAJNOR010000971">
    <property type="protein sequence ID" value="CAF1048043.1"/>
    <property type="molecule type" value="Genomic_DNA"/>
</dbReference>
<evidence type="ECO:0000313" key="4">
    <source>
        <dbReference type="Proteomes" id="UP000663828"/>
    </source>
</evidence>